<evidence type="ECO:0000259" key="4">
    <source>
        <dbReference type="PROSITE" id="PS50011"/>
    </source>
</evidence>
<feature type="compositionally biased region" description="Polar residues" evidence="3">
    <location>
        <begin position="52"/>
        <end position="62"/>
    </location>
</feature>
<sequence length="544" mass="60740">MKMGKWQKRISSKIRNSIGKKREKDGDELSPIEMEKTTDAVGELTHSSFLLENKSHASTSSESDAENCEGTISNDSQSVSSLVMKSVGGDATYSTFLISVKNASPDIDNWSTRLARTLTVALTEDVPIYCLSANTSDGDNSTYWAASLIVDDAADGDDATCSLTMKLKVSPEESHSFVLSLKLRNATRQATQVFQDVIVAVKAALIQTGDFAISGGRSFYDVYNLKEELNKGKFGIVYRANQKCTNKEYAVKLIPRKDLWPVQEQAVADELSIQLALRNNPYLVQLYETYETEDDYYLVMELLRGGDLFDRLAKKERYSERDARDLCTNLLKAICYCHDNNVVHADIKPKNLMLASHISDSHIKLCDFGLSSRVTGPKSVTRFAGTPYYIAPEVLHKAPYDQSADMWSVGVIIYLLLSGSVPFSGESQLEIFRNILYGTFDFPDRIWTNVSEDAKKLIQNLLVKNPDCRYTVHDALSSPWINAEGEKLQRNDLSGSIREIRKFNARMKLKGAILAVKAVRAFDIDHITSSISRTESPIEDLGSF</sequence>
<gene>
    <name evidence="5" type="ORF">DBRI00130_LOCUS634</name>
</gene>
<accession>A0A6S9A701</accession>
<feature type="region of interest" description="Disordered" evidence="3">
    <location>
        <begin position="52"/>
        <end position="72"/>
    </location>
</feature>
<dbReference type="CDD" id="cd05117">
    <property type="entry name" value="STKc_CAMK"/>
    <property type="match status" value="1"/>
</dbReference>
<evidence type="ECO:0000313" key="5">
    <source>
        <dbReference type="EMBL" id="CAE4579053.1"/>
    </source>
</evidence>
<reference evidence="5" key="1">
    <citation type="submission" date="2021-01" db="EMBL/GenBank/DDBJ databases">
        <authorList>
            <person name="Corre E."/>
            <person name="Pelletier E."/>
            <person name="Niang G."/>
            <person name="Scheremetjew M."/>
            <person name="Finn R."/>
            <person name="Kale V."/>
            <person name="Holt S."/>
            <person name="Cochrane G."/>
            <person name="Meng A."/>
            <person name="Brown T."/>
            <person name="Cohen L."/>
        </authorList>
    </citation>
    <scope>NUCLEOTIDE SEQUENCE</scope>
    <source>
        <strain evidence="5">GSO104</strain>
    </source>
</reference>
<dbReference type="PANTHER" id="PTHR24347">
    <property type="entry name" value="SERINE/THREONINE-PROTEIN KINASE"/>
    <property type="match status" value="1"/>
</dbReference>
<feature type="compositionally biased region" description="Basic and acidic residues" evidence="3">
    <location>
        <begin position="20"/>
        <end position="38"/>
    </location>
</feature>
<dbReference type="EMBL" id="HBNS01000808">
    <property type="protein sequence ID" value="CAE4579053.1"/>
    <property type="molecule type" value="Transcribed_RNA"/>
</dbReference>
<dbReference type="InterPro" id="IPR000719">
    <property type="entry name" value="Prot_kinase_dom"/>
</dbReference>
<organism evidence="5">
    <name type="scientific">Ditylum brightwellii</name>
    <dbReference type="NCBI Taxonomy" id="49249"/>
    <lineage>
        <taxon>Eukaryota</taxon>
        <taxon>Sar</taxon>
        <taxon>Stramenopiles</taxon>
        <taxon>Ochrophyta</taxon>
        <taxon>Bacillariophyta</taxon>
        <taxon>Mediophyceae</taxon>
        <taxon>Lithodesmiophycidae</taxon>
        <taxon>Lithodesmiales</taxon>
        <taxon>Lithodesmiaceae</taxon>
        <taxon>Ditylum</taxon>
    </lineage>
</organism>
<evidence type="ECO:0000256" key="3">
    <source>
        <dbReference type="SAM" id="MobiDB-lite"/>
    </source>
</evidence>
<dbReference type="PROSITE" id="PS00108">
    <property type="entry name" value="PROTEIN_KINASE_ST"/>
    <property type="match status" value="1"/>
</dbReference>
<dbReference type="InterPro" id="IPR011009">
    <property type="entry name" value="Kinase-like_dom_sf"/>
</dbReference>
<dbReference type="PROSITE" id="PS50011">
    <property type="entry name" value="PROTEIN_KINASE_DOM"/>
    <property type="match status" value="1"/>
</dbReference>
<dbReference type="Gene3D" id="3.30.200.20">
    <property type="entry name" value="Phosphorylase Kinase, domain 1"/>
    <property type="match status" value="1"/>
</dbReference>
<evidence type="ECO:0000256" key="1">
    <source>
        <dbReference type="ARBA" id="ARBA00022741"/>
    </source>
</evidence>
<feature type="domain" description="Protein kinase" evidence="4">
    <location>
        <begin position="223"/>
        <end position="481"/>
    </location>
</feature>
<dbReference type="SUPFAM" id="SSF56112">
    <property type="entry name" value="Protein kinase-like (PK-like)"/>
    <property type="match status" value="1"/>
</dbReference>
<dbReference type="SMART" id="SM00220">
    <property type="entry name" value="S_TKc"/>
    <property type="match status" value="1"/>
</dbReference>
<dbReference type="GO" id="GO:0004672">
    <property type="term" value="F:protein kinase activity"/>
    <property type="evidence" value="ECO:0007669"/>
    <property type="project" value="InterPro"/>
</dbReference>
<dbReference type="Pfam" id="PF00069">
    <property type="entry name" value="Pkinase"/>
    <property type="match status" value="1"/>
</dbReference>
<keyword evidence="2" id="KW-0067">ATP-binding</keyword>
<dbReference type="Gene3D" id="1.10.510.10">
    <property type="entry name" value="Transferase(Phosphotransferase) domain 1"/>
    <property type="match status" value="1"/>
</dbReference>
<feature type="compositionally biased region" description="Basic residues" evidence="3">
    <location>
        <begin position="1"/>
        <end position="12"/>
    </location>
</feature>
<protein>
    <recommendedName>
        <fullName evidence="4">Protein kinase domain-containing protein</fullName>
    </recommendedName>
</protein>
<name>A0A6S9A701_9STRA</name>
<dbReference type="GO" id="GO:0005524">
    <property type="term" value="F:ATP binding"/>
    <property type="evidence" value="ECO:0007669"/>
    <property type="project" value="UniProtKB-KW"/>
</dbReference>
<proteinExistence type="predicted"/>
<dbReference type="InterPro" id="IPR008271">
    <property type="entry name" value="Ser/Thr_kinase_AS"/>
</dbReference>
<evidence type="ECO:0000256" key="2">
    <source>
        <dbReference type="ARBA" id="ARBA00022840"/>
    </source>
</evidence>
<dbReference type="FunFam" id="1.10.510.10:FF:000571">
    <property type="entry name" value="Maternal embryonic leucine zipper kinase"/>
    <property type="match status" value="1"/>
</dbReference>
<dbReference type="AlphaFoldDB" id="A0A6S9A701"/>
<keyword evidence="1" id="KW-0547">Nucleotide-binding</keyword>
<feature type="region of interest" description="Disordered" evidence="3">
    <location>
        <begin position="1"/>
        <end position="38"/>
    </location>
</feature>